<keyword evidence="4" id="KW-1185">Reference proteome</keyword>
<reference evidence="3" key="1">
    <citation type="submission" date="2022-08" db="EMBL/GenBank/DDBJ databases">
        <authorList>
            <consortium name="DOE Joint Genome Institute"/>
            <person name="Min B."/>
            <person name="Riley R."/>
            <person name="Sierra-Patev S."/>
            <person name="Naranjo-Ortiz M."/>
            <person name="Looney B."/>
            <person name="Konkel Z."/>
            <person name="Slot J.C."/>
            <person name="Sakamoto Y."/>
            <person name="Steenwyk J.L."/>
            <person name="Rokas A."/>
            <person name="Carro J."/>
            <person name="Camarero S."/>
            <person name="Ferreira P."/>
            <person name="Molpeceres G."/>
            <person name="Ruiz-Duenas F.J."/>
            <person name="Serrano A."/>
            <person name="Henrissat B."/>
            <person name="Drula E."/>
            <person name="Hughes K.W."/>
            <person name="Mata J.L."/>
            <person name="Ishikawa N.K."/>
            <person name="Vargas-Isla R."/>
            <person name="Ushijima S."/>
            <person name="Smith C.A."/>
            <person name="Ahrendt S."/>
            <person name="Andreopoulos W."/>
            <person name="He G."/>
            <person name="Labutti K."/>
            <person name="Lipzen A."/>
            <person name="Ng V."/>
            <person name="Sandor L."/>
            <person name="Barry K."/>
            <person name="Martinez A.T."/>
            <person name="Xiao Y."/>
            <person name="Gibbons J.G."/>
            <person name="Terashima K."/>
            <person name="Hibbett D.S."/>
            <person name="Grigoriev I.V."/>
        </authorList>
    </citation>
    <scope>NUCLEOTIDE SEQUENCE</scope>
    <source>
        <strain evidence="3">TFB9207</strain>
    </source>
</reference>
<feature type="chain" id="PRO_5041295072" evidence="2">
    <location>
        <begin position="27"/>
        <end position="299"/>
    </location>
</feature>
<evidence type="ECO:0000256" key="2">
    <source>
        <dbReference type="SAM" id="SignalP"/>
    </source>
</evidence>
<feature type="region of interest" description="Disordered" evidence="1">
    <location>
        <begin position="51"/>
        <end position="109"/>
    </location>
</feature>
<evidence type="ECO:0000256" key="1">
    <source>
        <dbReference type="SAM" id="MobiDB-lite"/>
    </source>
</evidence>
<accession>A0AA38P2N3</accession>
<feature type="compositionally biased region" description="Polar residues" evidence="1">
    <location>
        <begin position="55"/>
        <end position="72"/>
    </location>
</feature>
<keyword evidence="2" id="KW-0732">Signal</keyword>
<gene>
    <name evidence="3" type="ORF">F5878DRAFT_644639</name>
</gene>
<feature type="compositionally biased region" description="Pro residues" evidence="1">
    <location>
        <begin position="97"/>
        <end position="109"/>
    </location>
</feature>
<dbReference type="Proteomes" id="UP001163846">
    <property type="component" value="Unassembled WGS sequence"/>
</dbReference>
<name>A0AA38P2N3_9AGAR</name>
<protein>
    <submittedName>
        <fullName evidence="3">Uncharacterized protein</fullName>
    </submittedName>
</protein>
<evidence type="ECO:0000313" key="4">
    <source>
        <dbReference type="Proteomes" id="UP001163846"/>
    </source>
</evidence>
<feature type="signal peptide" evidence="2">
    <location>
        <begin position="1"/>
        <end position="26"/>
    </location>
</feature>
<organism evidence="3 4">
    <name type="scientific">Lentinula raphanica</name>
    <dbReference type="NCBI Taxonomy" id="153919"/>
    <lineage>
        <taxon>Eukaryota</taxon>
        <taxon>Fungi</taxon>
        <taxon>Dikarya</taxon>
        <taxon>Basidiomycota</taxon>
        <taxon>Agaricomycotina</taxon>
        <taxon>Agaricomycetes</taxon>
        <taxon>Agaricomycetidae</taxon>
        <taxon>Agaricales</taxon>
        <taxon>Marasmiineae</taxon>
        <taxon>Omphalotaceae</taxon>
        <taxon>Lentinula</taxon>
    </lineage>
</organism>
<proteinExistence type="predicted"/>
<feature type="region of interest" description="Disordered" evidence="1">
    <location>
        <begin position="121"/>
        <end position="145"/>
    </location>
</feature>
<evidence type="ECO:0000313" key="3">
    <source>
        <dbReference type="EMBL" id="KAJ3835045.1"/>
    </source>
</evidence>
<dbReference type="EMBL" id="MU806453">
    <property type="protein sequence ID" value="KAJ3835045.1"/>
    <property type="molecule type" value="Genomic_DNA"/>
</dbReference>
<comment type="caution">
    <text evidence="3">The sequence shown here is derived from an EMBL/GenBank/DDBJ whole genome shotgun (WGS) entry which is preliminary data.</text>
</comment>
<dbReference type="AlphaFoldDB" id="A0AA38P2N3"/>
<sequence length="299" mass="33102">MAHRRRYSSMRLLLVLGPALFSIAVAAPLLPPAPVVTGPCQNGSGNTDLLPCSIDSHTNPEAGATTQDLSQTLPDGLPSSDDDDPGNVHRLSSRSSPHPPPLSPSPPVPAIARPVVLEEREDNPGPQLDHPPAAAGVARPSTPSPSDVQEIIWDLGHDMSKWTVNNVYRRLTKLKTWKPDMINADGDWNVFYETTSGKMYDALVTEIQMRTAFDHQELRVWVGGDLRRFKPDAIAERLWNSLVKEGNGFADLSSCRGDMKCFQETNLYHRYSEVMWHQPPKVAEALAETLKFALLRVRM</sequence>